<accession>A0ABM9UQB5</accession>
<dbReference type="GO" id="GO:0008941">
    <property type="term" value="F:nitric oxide dioxygenase NAD(P)H activity"/>
    <property type="evidence" value="ECO:0007669"/>
    <property type="project" value="UniProtKB-EC"/>
</dbReference>
<dbReference type="InterPro" id="IPR017927">
    <property type="entry name" value="FAD-bd_FR_type"/>
</dbReference>
<dbReference type="EMBL" id="CYZR01000004">
    <property type="protein sequence ID" value="CUN91626.1"/>
    <property type="molecule type" value="Genomic_DNA"/>
</dbReference>
<dbReference type="SUPFAM" id="SSF63380">
    <property type="entry name" value="Riboflavin synthase domain-like"/>
    <property type="match status" value="1"/>
</dbReference>
<dbReference type="PANTHER" id="PTHR47354">
    <property type="entry name" value="NADH OXIDOREDUCTASE HCR"/>
    <property type="match status" value="1"/>
</dbReference>
<evidence type="ECO:0000259" key="1">
    <source>
        <dbReference type="PROSITE" id="PS51384"/>
    </source>
</evidence>
<dbReference type="InterPro" id="IPR008333">
    <property type="entry name" value="Cbr1-like_FAD-bd_dom"/>
</dbReference>
<evidence type="ECO:0000313" key="2">
    <source>
        <dbReference type="EMBL" id="CUN91626.1"/>
    </source>
</evidence>
<dbReference type="InterPro" id="IPR017938">
    <property type="entry name" value="Riboflavin_synthase-like_b-brl"/>
</dbReference>
<feature type="domain" description="FAD-binding FR-type" evidence="1">
    <location>
        <begin position="7"/>
        <end position="112"/>
    </location>
</feature>
<gene>
    <name evidence="2" type="primary">hmp</name>
    <name evidence="2" type="ORF">ERS852473_01415</name>
</gene>
<organism evidence="2 3">
    <name type="scientific">Sarcina ventriculi</name>
    <name type="common">Clostridium ventriculi</name>
    <dbReference type="NCBI Taxonomy" id="1267"/>
    <lineage>
        <taxon>Bacteria</taxon>
        <taxon>Bacillati</taxon>
        <taxon>Bacillota</taxon>
        <taxon>Clostridia</taxon>
        <taxon>Eubacteriales</taxon>
        <taxon>Clostridiaceae</taxon>
        <taxon>Sarcina</taxon>
    </lineage>
</organism>
<evidence type="ECO:0000313" key="3">
    <source>
        <dbReference type="Proteomes" id="UP000095488"/>
    </source>
</evidence>
<dbReference type="Gene3D" id="2.40.30.10">
    <property type="entry name" value="Translation factors"/>
    <property type="match status" value="1"/>
</dbReference>
<dbReference type="PANTHER" id="PTHR47354:SF5">
    <property type="entry name" value="PROTEIN RFBI"/>
    <property type="match status" value="1"/>
</dbReference>
<dbReference type="InterPro" id="IPR039261">
    <property type="entry name" value="FNR_nucleotide-bd"/>
</dbReference>
<dbReference type="InterPro" id="IPR001433">
    <property type="entry name" value="OxRdtase_FAD/NAD-bd"/>
</dbReference>
<dbReference type="Gene3D" id="3.40.50.80">
    <property type="entry name" value="Nucleotide-binding domain of ferredoxin-NADP reductase (FNR) module"/>
    <property type="match status" value="1"/>
</dbReference>
<dbReference type="RefSeq" id="WP_055259003.1">
    <property type="nucleotide sequence ID" value="NZ_BCMV01000037.1"/>
</dbReference>
<dbReference type="PRINTS" id="PR00409">
    <property type="entry name" value="PHDIOXRDTASE"/>
</dbReference>
<dbReference type="EC" id="1.14.12.17" evidence="2"/>
<proteinExistence type="predicted"/>
<dbReference type="Pfam" id="PF00970">
    <property type="entry name" value="FAD_binding_6"/>
    <property type="match status" value="1"/>
</dbReference>
<dbReference type="CDD" id="cd06184">
    <property type="entry name" value="flavohem_like_fad_nad_binding"/>
    <property type="match status" value="1"/>
</dbReference>
<dbReference type="InterPro" id="IPR050415">
    <property type="entry name" value="MRET"/>
</dbReference>
<dbReference type="SUPFAM" id="SSF52343">
    <property type="entry name" value="Ferredoxin reductase-like, C-terminal NADP-linked domain"/>
    <property type="match status" value="1"/>
</dbReference>
<protein>
    <submittedName>
        <fullName evidence="2">Nitric oxide dioxygenase</fullName>
        <ecNumber evidence="2">1.14.12.17</ecNumber>
    </submittedName>
</protein>
<keyword evidence="2" id="KW-0223">Dioxygenase</keyword>
<keyword evidence="3" id="KW-1185">Reference proteome</keyword>
<dbReference type="PROSITE" id="PS51384">
    <property type="entry name" value="FAD_FR"/>
    <property type="match status" value="1"/>
</dbReference>
<comment type="caution">
    <text evidence="2">The sequence shown here is derived from an EMBL/GenBank/DDBJ whole genome shotgun (WGS) entry which is preliminary data.</text>
</comment>
<dbReference type="PRINTS" id="PR00371">
    <property type="entry name" value="FPNCR"/>
</dbReference>
<dbReference type="Pfam" id="PF00175">
    <property type="entry name" value="NAD_binding_1"/>
    <property type="match status" value="1"/>
</dbReference>
<sequence>MSDLRWKGFKEVKLVEKEEEGKGIFSYYLKGMNDEILPEYTAGQHIAIRIKRADGKYTPPRQYTLSINYRADFYRISVKREENGYVSKVLADEVHIGDTVEITSPLGKFTLKDNDKKIVLLSGGIGITPMLAMAYEAANTSKNVQFIYSTQNPKTHSFKEEVEQLADENSNMKSIVFYSDIEEGTRTDIDYIKGRINKQWMEENLDKDSEFYFCGPAGFMEAIKNILLEMGVKEENIHFEFFK</sequence>
<dbReference type="InterPro" id="IPR001709">
    <property type="entry name" value="Flavoprot_Pyr_Nucl_cyt_Rdtase"/>
</dbReference>
<reference evidence="2 3" key="1">
    <citation type="submission" date="2015-09" db="EMBL/GenBank/DDBJ databases">
        <authorList>
            <consortium name="Pathogen Informatics"/>
        </authorList>
    </citation>
    <scope>NUCLEOTIDE SEQUENCE [LARGE SCALE GENOMIC DNA]</scope>
    <source>
        <strain evidence="2 3">2789STDY5834858</strain>
    </source>
</reference>
<keyword evidence="2" id="KW-0560">Oxidoreductase</keyword>
<dbReference type="Proteomes" id="UP000095488">
    <property type="component" value="Unassembled WGS sequence"/>
</dbReference>
<name>A0ABM9UQB5_SARVE</name>